<evidence type="ECO:0000256" key="4">
    <source>
        <dbReference type="ARBA" id="ARBA00022840"/>
    </source>
</evidence>
<reference evidence="7 8" key="1">
    <citation type="submission" date="2014-05" db="EMBL/GenBank/DDBJ databases">
        <title>Draft Genome Sequence of Nitratireductor basaltis Strain UMTGB225, A Marine Bacterium Isolated from Green Barrel Tunicate.</title>
        <authorList>
            <person name="Gan H.Y."/>
        </authorList>
    </citation>
    <scope>NUCLEOTIDE SEQUENCE [LARGE SCALE GENOMIC DNA]</scope>
    <source>
        <strain evidence="7 8">UMTGB225</strain>
    </source>
</reference>
<dbReference type="InterPro" id="IPR027417">
    <property type="entry name" value="P-loop_NTPase"/>
</dbReference>
<name>A0A084UD27_9HYPH</name>
<dbReference type="CDD" id="cd03224">
    <property type="entry name" value="ABC_TM1139_LivF_branched"/>
    <property type="match status" value="1"/>
</dbReference>
<dbReference type="GO" id="GO:0016887">
    <property type="term" value="F:ATP hydrolysis activity"/>
    <property type="evidence" value="ECO:0007669"/>
    <property type="project" value="InterPro"/>
</dbReference>
<dbReference type="RefSeq" id="WP_036482152.1">
    <property type="nucleotide sequence ID" value="NZ_JMQM01000001.1"/>
</dbReference>
<dbReference type="Proteomes" id="UP000053675">
    <property type="component" value="Unassembled WGS sequence"/>
</dbReference>
<dbReference type="InterPro" id="IPR003593">
    <property type="entry name" value="AAA+_ATPase"/>
</dbReference>
<protein>
    <submittedName>
        <fullName evidence="7">ABC transporter</fullName>
    </submittedName>
</protein>
<comment type="caution">
    <text evidence="7">The sequence shown here is derived from an EMBL/GenBank/DDBJ whole genome shotgun (WGS) entry which is preliminary data.</text>
</comment>
<dbReference type="Pfam" id="PF00005">
    <property type="entry name" value="ABC_tran"/>
    <property type="match status" value="1"/>
</dbReference>
<dbReference type="PANTHER" id="PTHR43820:SF4">
    <property type="entry name" value="HIGH-AFFINITY BRANCHED-CHAIN AMINO ACID TRANSPORT ATP-BINDING PROTEIN LIVF"/>
    <property type="match status" value="1"/>
</dbReference>
<keyword evidence="8" id="KW-1185">Reference proteome</keyword>
<evidence type="ECO:0000259" key="6">
    <source>
        <dbReference type="PROSITE" id="PS50893"/>
    </source>
</evidence>
<keyword evidence="3" id="KW-0547">Nucleotide-binding</keyword>
<dbReference type="SMART" id="SM00382">
    <property type="entry name" value="AAA"/>
    <property type="match status" value="1"/>
</dbReference>
<dbReference type="AlphaFoldDB" id="A0A084UD27"/>
<dbReference type="STRING" id="472175.EL18_01904"/>
<dbReference type="OrthoDB" id="9806149at2"/>
<sequence length="240" mass="25684">MLEVRNLNVVRGATHVLKDVSLTVREGELTALIGANGAGKSTTLLTLSGLLRPKSGEIRFTADGSELDLARASSEKIVRHGLIHCPEGRQIFQSLTVAENLEMGAYTRKDPGQVKKDMERILTLFPILAERSDIPAGSMSGGEQMMLAIGRALLAKPKMLLLDEPSLGLAPQIVETIFDVIEQLKETGVTILLIEQNAAMALDIADHAHVLENGRIVLSGSGAELAANDRVRQSYLGGAA</sequence>
<dbReference type="GO" id="GO:0005524">
    <property type="term" value="F:ATP binding"/>
    <property type="evidence" value="ECO:0007669"/>
    <property type="project" value="UniProtKB-KW"/>
</dbReference>
<dbReference type="SUPFAM" id="SSF52540">
    <property type="entry name" value="P-loop containing nucleoside triphosphate hydrolases"/>
    <property type="match status" value="1"/>
</dbReference>
<keyword evidence="4" id="KW-0067">ATP-binding</keyword>
<dbReference type="Gene3D" id="3.40.50.300">
    <property type="entry name" value="P-loop containing nucleotide triphosphate hydrolases"/>
    <property type="match status" value="1"/>
</dbReference>
<dbReference type="GO" id="GO:0015807">
    <property type="term" value="P:L-amino acid transport"/>
    <property type="evidence" value="ECO:0007669"/>
    <property type="project" value="TreeGrafter"/>
</dbReference>
<evidence type="ECO:0000313" key="7">
    <source>
        <dbReference type="EMBL" id="KFB10863.1"/>
    </source>
</evidence>
<organism evidence="7 8">
    <name type="scientific">Nitratireductor basaltis</name>
    <dbReference type="NCBI Taxonomy" id="472175"/>
    <lineage>
        <taxon>Bacteria</taxon>
        <taxon>Pseudomonadati</taxon>
        <taxon>Pseudomonadota</taxon>
        <taxon>Alphaproteobacteria</taxon>
        <taxon>Hyphomicrobiales</taxon>
        <taxon>Phyllobacteriaceae</taxon>
        <taxon>Nitratireductor</taxon>
    </lineage>
</organism>
<evidence type="ECO:0000256" key="2">
    <source>
        <dbReference type="ARBA" id="ARBA00022448"/>
    </source>
</evidence>
<dbReference type="PATRIC" id="fig|472175.3.peg.1909"/>
<evidence type="ECO:0000256" key="3">
    <source>
        <dbReference type="ARBA" id="ARBA00022741"/>
    </source>
</evidence>
<proteinExistence type="inferred from homology"/>
<feature type="domain" description="ABC transporter" evidence="6">
    <location>
        <begin position="2"/>
        <end position="238"/>
    </location>
</feature>
<keyword evidence="2" id="KW-0813">Transport</keyword>
<gene>
    <name evidence="7" type="ORF">EL18_01904</name>
</gene>
<keyword evidence="5" id="KW-0029">Amino-acid transport</keyword>
<accession>A0A084UD27</accession>
<comment type="similarity">
    <text evidence="1">Belongs to the ABC transporter superfamily.</text>
</comment>
<dbReference type="eggNOG" id="COG0410">
    <property type="taxonomic scope" value="Bacteria"/>
</dbReference>
<dbReference type="PROSITE" id="PS00211">
    <property type="entry name" value="ABC_TRANSPORTER_1"/>
    <property type="match status" value="1"/>
</dbReference>
<dbReference type="InterPro" id="IPR003439">
    <property type="entry name" value="ABC_transporter-like_ATP-bd"/>
</dbReference>
<evidence type="ECO:0000256" key="5">
    <source>
        <dbReference type="ARBA" id="ARBA00022970"/>
    </source>
</evidence>
<dbReference type="PROSITE" id="PS50893">
    <property type="entry name" value="ABC_TRANSPORTER_2"/>
    <property type="match status" value="1"/>
</dbReference>
<dbReference type="InterPro" id="IPR052156">
    <property type="entry name" value="BCAA_Transport_ATP-bd_LivF"/>
</dbReference>
<dbReference type="EMBL" id="JMQM01000001">
    <property type="protein sequence ID" value="KFB10863.1"/>
    <property type="molecule type" value="Genomic_DNA"/>
</dbReference>
<evidence type="ECO:0000256" key="1">
    <source>
        <dbReference type="ARBA" id="ARBA00005417"/>
    </source>
</evidence>
<dbReference type="GO" id="GO:0015658">
    <property type="term" value="F:branched-chain amino acid transmembrane transporter activity"/>
    <property type="evidence" value="ECO:0007669"/>
    <property type="project" value="TreeGrafter"/>
</dbReference>
<dbReference type="InterPro" id="IPR017871">
    <property type="entry name" value="ABC_transporter-like_CS"/>
</dbReference>
<evidence type="ECO:0000313" key="8">
    <source>
        <dbReference type="Proteomes" id="UP000053675"/>
    </source>
</evidence>
<dbReference type="PANTHER" id="PTHR43820">
    <property type="entry name" value="HIGH-AFFINITY BRANCHED-CHAIN AMINO ACID TRANSPORT ATP-BINDING PROTEIN LIVF"/>
    <property type="match status" value="1"/>
</dbReference>